<dbReference type="InterPro" id="IPR003893">
    <property type="entry name" value="Iroquois_homeo"/>
</dbReference>
<dbReference type="GO" id="GO:0006355">
    <property type="term" value="P:regulation of DNA-templated transcription"/>
    <property type="evidence" value="ECO:0007669"/>
    <property type="project" value="InterPro"/>
</dbReference>
<dbReference type="EnsemblMetazoa" id="PHUM562250-RA">
    <property type="protein sequence ID" value="PHUM562250-PA"/>
    <property type="gene ID" value="PHUM562250"/>
</dbReference>
<keyword evidence="5" id="KW-1185">Reference proteome</keyword>
<organism>
    <name type="scientific">Pediculus humanus subsp. corporis</name>
    <name type="common">Body louse</name>
    <dbReference type="NCBI Taxonomy" id="121224"/>
    <lineage>
        <taxon>Eukaryota</taxon>
        <taxon>Metazoa</taxon>
        <taxon>Ecdysozoa</taxon>
        <taxon>Arthropoda</taxon>
        <taxon>Hexapoda</taxon>
        <taxon>Insecta</taxon>
        <taxon>Pterygota</taxon>
        <taxon>Neoptera</taxon>
        <taxon>Paraneoptera</taxon>
        <taxon>Psocodea</taxon>
        <taxon>Troctomorpha</taxon>
        <taxon>Phthiraptera</taxon>
        <taxon>Anoplura</taxon>
        <taxon>Pediculidae</taxon>
        <taxon>Pediculus</taxon>
    </lineage>
</organism>
<accession>E0W0R3</accession>
<dbReference type="GO" id="GO:0003677">
    <property type="term" value="F:DNA binding"/>
    <property type="evidence" value="ECO:0007669"/>
    <property type="project" value="InterPro"/>
</dbReference>
<name>E0W0R3_PEDHC</name>
<dbReference type="RefSeq" id="XP_002431957.1">
    <property type="nucleotide sequence ID" value="XM_002431912.1"/>
</dbReference>
<dbReference type="eggNOG" id="KOG0773">
    <property type="taxonomic scope" value="Eukaryota"/>
</dbReference>
<feature type="region of interest" description="Disordered" evidence="1">
    <location>
        <begin position="1"/>
        <end position="27"/>
    </location>
</feature>
<dbReference type="HOGENOM" id="CLU_1196108_0_0_1"/>
<dbReference type="SMART" id="SM00548">
    <property type="entry name" value="IRO"/>
    <property type="match status" value="1"/>
</dbReference>
<dbReference type="VEuPathDB" id="VectorBase:PHUM562250"/>
<evidence type="ECO:0000259" key="2">
    <source>
        <dbReference type="SMART" id="SM00548"/>
    </source>
</evidence>
<dbReference type="KEGG" id="phu:Phum_PHUM562250"/>
<reference evidence="3" key="2">
    <citation type="submission" date="2007-04" db="EMBL/GenBank/DDBJ databases">
        <title>The genome of the human body louse.</title>
        <authorList>
            <consortium name="The Human Body Louse Genome Consortium"/>
            <person name="Kirkness E."/>
            <person name="Walenz B."/>
            <person name="Hass B."/>
            <person name="Bruggner R."/>
            <person name="Strausberg R."/>
        </authorList>
    </citation>
    <scope>NUCLEOTIDE SEQUENCE</scope>
    <source>
        <strain evidence="3">USDA</strain>
    </source>
</reference>
<sequence>MENRIIDKDLDDDDETDEDDRKPDGLTLTHHHIHHHHNHMHHSIMGGMKEEMKIQDCGIPIPATKPKIWSLADTAACKTPPPSQQQSWLMPNNGSGSGPMMGLNSFALPSATSSSAAAAAASYSRYSGFLGHYNGNNHSTMGNYNTPSGFPEVQTDTPPQTPPNMKLPSVANNIINSNSCFGSNNNNTTNRHNDYQHQQQQTMRTTTGNPQHQHPCKKMYSVQVELVDIARR</sequence>
<dbReference type="EMBL" id="AAZO01006824">
    <property type="status" value="NOT_ANNOTATED_CDS"/>
    <property type="molecule type" value="Genomic_DNA"/>
</dbReference>
<evidence type="ECO:0000313" key="3">
    <source>
        <dbReference type="EMBL" id="EEB19219.1"/>
    </source>
</evidence>
<dbReference type="GeneID" id="8234738"/>
<dbReference type="CTD" id="8234738"/>
<dbReference type="InParanoid" id="E0W0R3"/>
<evidence type="ECO:0000313" key="4">
    <source>
        <dbReference type="EnsemblMetazoa" id="PHUM562250-PA"/>
    </source>
</evidence>
<reference evidence="3" key="1">
    <citation type="submission" date="2007-04" db="EMBL/GenBank/DDBJ databases">
        <title>Annotation of Pediculus humanus corporis strain USDA.</title>
        <authorList>
            <person name="Kirkness E."/>
            <person name="Hannick L."/>
            <person name="Hass B."/>
            <person name="Bruggner R."/>
            <person name="Lawson D."/>
            <person name="Bidwell S."/>
            <person name="Joardar V."/>
            <person name="Caler E."/>
            <person name="Walenz B."/>
            <person name="Inman J."/>
            <person name="Schobel S."/>
            <person name="Galinsky K."/>
            <person name="Amedeo P."/>
            <person name="Strausberg R."/>
        </authorList>
    </citation>
    <scope>NUCLEOTIDE SEQUENCE</scope>
    <source>
        <strain evidence="3">USDA</strain>
    </source>
</reference>
<dbReference type="AlphaFoldDB" id="E0W0R3"/>
<feature type="compositionally biased region" description="Acidic residues" evidence="1">
    <location>
        <begin position="9"/>
        <end position="18"/>
    </location>
</feature>
<evidence type="ECO:0000313" key="5">
    <source>
        <dbReference type="Proteomes" id="UP000009046"/>
    </source>
</evidence>
<dbReference type="Proteomes" id="UP000009046">
    <property type="component" value="Unassembled WGS sequence"/>
</dbReference>
<feature type="domain" description="Iroquois-class homeodomain protein" evidence="2">
    <location>
        <begin position="61"/>
        <end position="78"/>
    </location>
</feature>
<dbReference type="GO" id="GO:0005634">
    <property type="term" value="C:nucleus"/>
    <property type="evidence" value="ECO:0007669"/>
    <property type="project" value="InterPro"/>
</dbReference>
<dbReference type="EMBL" id="DS235862">
    <property type="protein sequence ID" value="EEB19219.1"/>
    <property type="molecule type" value="Genomic_DNA"/>
</dbReference>
<dbReference type="OrthoDB" id="5399138at2759"/>
<evidence type="ECO:0000256" key="1">
    <source>
        <dbReference type="SAM" id="MobiDB-lite"/>
    </source>
</evidence>
<gene>
    <name evidence="4" type="primary">8234738</name>
    <name evidence="3" type="ORF">Phum_PHUM562250</name>
</gene>
<protein>
    <recommendedName>
        <fullName evidence="2">Iroquois-class homeodomain protein domain-containing protein</fullName>
    </recommendedName>
</protein>
<dbReference type="STRING" id="121224.E0W0R3"/>
<reference evidence="4" key="3">
    <citation type="submission" date="2021-02" db="UniProtKB">
        <authorList>
            <consortium name="EnsemblMetazoa"/>
        </authorList>
    </citation>
    <scope>IDENTIFICATION</scope>
    <source>
        <strain evidence="4">USDA</strain>
    </source>
</reference>
<proteinExistence type="predicted"/>
<dbReference type="OMA" id="TTHINMD"/>